<dbReference type="PROSITE" id="PS50893">
    <property type="entry name" value="ABC_TRANSPORTER_2"/>
    <property type="match status" value="1"/>
</dbReference>
<dbReference type="STRING" id="996342.SAMN05443551_2758"/>
<dbReference type="AlphaFoldDB" id="A0A1M5UQM8"/>
<evidence type="ECO:0000259" key="4">
    <source>
        <dbReference type="PROSITE" id="PS50893"/>
    </source>
</evidence>
<keyword evidence="2" id="KW-0547">Nucleotide-binding</keyword>
<dbReference type="Pfam" id="PF00005">
    <property type="entry name" value="ABC_tran"/>
    <property type="match status" value="1"/>
</dbReference>
<dbReference type="RefSeq" id="WP_072778265.1">
    <property type="nucleotide sequence ID" value="NZ_FQXC01000003.1"/>
</dbReference>
<keyword evidence="1" id="KW-0813">Transport</keyword>
<dbReference type="PANTHER" id="PTHR42781">
    <property type="entry name" value="SPERMIDINE/PUTRESCINE IMPORT ATP-BINDING PROTEIN POTA"/>
    <property type="match status" value="1"/>
</dbReference>
<proteinExistence type="predicted"/>
<dbReference type="SMART" id="SM00382">
    <property type="entry name" value="AAA"/>
    <property type="match status" value="1"/>
</dbReference>
<evidence type="ECO:0000256" key="2">
    <source>
        <dbReference type="ARBA" id="ARBA00022741"/>
    </source>
</evidence>
<name>A0A1M5UQM8_9RHOB</name>
<protein>
    <submittedName>
        <fullName evidence="5">Putative thiamine transport system ATP-binding protein</fullName>
    </submittedName>
</protein>
<accession>A0A1M5UQM8</accession>
<evidence type="ECO:0000256" key="3">
    <source>
        <dbReference type="ARBA" id="ARBA00022840"/>
    </source>
</evidence>
<dbReference type="Proteomes" id="UP000184221">
    <property type="component" value="Unassembled WGS sequence"/>
</dbReference>
<dbReference type="SUPFAM" id="SSF52540">
    <property type="entry name" value="P-loop containing nucleoside triphosphate hydrolases"/>
    <property type="match status" value="1"/>
</dbReference>
<organism evidence="5 6">
    <name type="scientific">Marivita hallyeonensis</name>
    <dbReference type="NCBI Taxonomy" id="996342"/>
    <lineage>
        <taxon>Bacteria</taxon>
        <taxon>Pseudomonadati</taxon>
        <taxon>Pseudomonadota</taxon>
        <taxon>Alphaproteobacteria</taxon>
        <taxon>Rhodobacterales</taxon>
        <taxon>Roseobacteraceae</taxon>
        <taxon>Marivita</taxon>
    </lineage>
</organism>
<dbReference type="PANTHER" id="PTHR42781:SF4">
    <property type="entry name" value="SPERMIDINE_PUTRESCINE IMPORT ATP-BINDING PROTEIN POTA"/>
    <property type="match status" value="1"/>
</dbReference>
<feature type="domain" description="ABC transporter" evidence="4">
    <location>
        <begin position="1"/>
        <end position="213"/>
    </location>
</feature>
<dbReference type="GO" id="GO:0005524">
    <property type="term" value="F:ATP binding"/>
    <property type="evidence" value="ECO:0007669"/>
    <property type="project" value="UniProtKB-KW"/>
</dbReference>
<dbReference type="InterPro" id="IPR003439">
    <property type="entry name" value="ABC_transporter-like_ATP-bd"/>
</dbReference>
<dbReference type="InterPro" id="IPR027417">
    <property type="entry name" value="P-loop_NTPase"/>
</dbReference>
<dbReference type="Gene3D" id="3.40.50.300">
    <property type="entry name" value="P-loop containing nucleotide triphosphate hydrolases"/>
    <property type="match status" value="1"/>
</dbReference>
<dbReference type="EMBL" id="FQXC01000003">
    <property type="protein sequence ID" value="SHH65362.1"/>
    <property type="molecule type" value="Genomic_DNA"/>
</dbReference>
<dbReference type="OrthoDB" id="9802264at2"/>
<dbReference type="InterPro" id="IPR003593">
    <property type="entry name" value="AAA+_ATPase"/>
</dbReference>
<gene>
    <name evidence="5" type="ORF">SAMN05443551_2758</name>
</gene>
<keyword evidence="6" id="KW-1185">Reference proteome</keyword>
<evidence type="ECO:0000313" key="5">
    <source>
        <dbReference type="EMBL" id="SHH65362.1"/>
    </source>
</evidence>
<reference evidence="5 6" key="1">
    <citation type="submission" date="2016-11" db="EMBL/GenBank/DDBJ databases">
        <authorList>
            <person name="Jaros S."/>
            <person name="Januszkiewicz K."/>
            <person name="Wedrychowicz H."/>
        </authorList>
    </citation>
    <scope>NUCLEOTIDE SEQUENCE [LARGE SCALE GENOMIC DNA]</scope>
    <source>
        <strain evidence="5 6">DSM 29431</strain>
    </source>
</reference>
<keyword evidence="3 5" id="KW-0067">ATP-binding</keyword>
<evidence type="ECO:0000313" key="6">
    <source>
        <dbReference type="Proteomes" id="UP000184221"/>
    </source>
</evidence>
<sequence>MGELGLTLDHVVIGREGRTLVKISDHVAPGEVLTVMGPSGSGKSTLLSYIIGTLDPVFEAQGRVILNGTDITDTAPETRRVGILFQDELLFPHLSVGENLAFGLRASVKGRSERARQIEAALDDIGLSGFANRDPETLSGGQKARVALMRMLLSGPKALLLDEPFSRLDTERRGQIRDLVFSQARAKGLPVLLVTHDHADAEAAGGRVHELTD</sequence>
<dbReference type="GO" id="GO:0016887">
    <property type="term" value="F:ATP hydrolysis activity"/>
    <property type="evidence" value="ECO:0007669"/>
    <property type="project" value="InterPro"/>
</dbReference>
<evidence type="ECO:0000256" key="1">
    <source>
        <dbReference type="ARBA" id="ARBA00022448"/>
    </source>
</evidence>
<dbReference type="InterPro" id="IPR050093">
    <property type="entry name" value="ABC_SmlMolc_Importer"/>
</dbReference>